<evidence type="ECO:0000256" key="6">
    <source>
        <dbReference type="ARBA" id="ARBA00023242"/>
    </source>
</evidence>
<sequence length="310" mass="36790">MSESEVNSVISEANLKEFDWDHFKYERILSNNSSRKVVFILGSCFEMPAIVILEKISFTQEQFTTENDKENFIRNSKLEKIFKNDIYENNYCIVDANLNKMKTTIIFPATEKHINKYTEQECFTFQETPELYEKITLPHITSEKFTVDWVYNVLEHKKEKDRIIIEDLDSEIGFMLLPDLKWDGETKETLYVTAIIMNRNIKSIRELRQKHLPLLENVKTKSLQAIKEKYGLDSTQVRAYFHYQPSYYHLHVHFNYLNYDSPGIYCDKAHLLDTVINNIKLMSNYYEKATLNFVVRKNDKLYSLFSDAKN</sequence>
<evidence type="ECO:0000313" key="12">
    <source>
        <dbReference type="Proteomes" id="UP001107558"/>
    </source>
</evidence>
<dbReference type="InterPro" id="IPR011145">
    <property type="entry name" value="Scavenger_mRNA_decap_enz_N"/>
</dbReference>
<keyword evidence="6 8" id="KW-0539">Nucleus</keyword>
<feature type="binding site" evidence="10">
    <location>
        <position position="179"/>
    </location>
    <ligand>
        <name>substrate</name>
    </ligand>
</feature>
<dbReference type="GO" id="GO:0000340">
    <property type="term" value="F:RNA 7-methylguanosine cap binding"/>
    <property type="evidence" value="ECO:0007669"/>
    <property type="project" value="UniProtKB-UniRule"/>
</dbReference>
<dbReference type="GO" id="GO:0000290">
    <property type="term" value="P:deadenylation-dependent decapping of nuclear-transcribed mRNA"/>
    <property type="evidence" value="ECO:0007669"/>
    <property type="project" value="UniProtKB-UniRule"/>
</dbReference>
<dbReference type="AlphaFoldDB" id="A0A9J6C6T6"/>
<accession>A0A9J6C6T6</accession>
<evidence type="ECO:0000256" key="1">
    <source>
        <dbReference type="ARBA" id="ARBA00004123"/>
    </source>
</evidence>
<dbReference type="Pfam" id="PF11969">
    <property type="entry name" value="DcpS_C"/>
    <property type="match status" value="1"/>
</dbReference>
<evidence type="ECO:0000256" key="2">
    <source>
        <dbReference type="ARBA" id="ARBA00010208"/>
    </source>
</evidence>
<evidence type="ECO:0000256" key="8">
    <source>
        <dbReference type="PIRNR" id="PIRNR028973"/>
    </source>
</evidence>
<keyword evidence="8" id="KW-0507">mRNA processing</keyword>
<dbReference type="GO" id="GO:0006397">
    <property type="term" value="P:mRNA processing"/>
    <property type="evidence" value="ECO:0007669"/>
    <property type="project" value="UniProtKB-KW"/>
</dbReference>
<dbReference type="SUPFAM" id="SSF102860">
    <property type="entry name" value="mRNA decapping enzyme DcpS N-terminal domain"/>
    <property type="match status" value="1"/>
</dbReference>
<evidence type="ECO:0000313" key="11">
    <source>
        <dbReference type="EMBL" id="KAG5677637.1"/>
    </source>
</evidence>
<feature type="binding site" evidence="10">
    <location>
        <begin position="242"/>
        <end position="253"/>
    </location>
    <ligand>
        <name>substrate</name>
    </ligand>
</feature>
<dbReference type="InterPro" id="IPR036265">
    <property type="entry name" value="HIT-like_sf"/>
</dbReference>
<gene>
    <name evidence="11" type="ORF">PVAND_007378</name>
</gene>
<dbReference type="EMBL" id="JADBJN010000002">
    <property type="protein sequence ID" value="KAG5677637.1"/>
    <property type="molecule type" value="Genomic_DNA"/>
</dbReference>
<evidence type="ECO:0000256" key="3">
    <source>
        <dbReference type="ARBA" id="ARBA00012520"/>
    </source>
</evidence>
<dbReference type="InterPro" id="IPR008594">
    <property type="entry name" value="DcpS/DCS2"/>
</dbReference>
<comment type="subcellular location">
    <subcellularLocation>
        <location evidence="1 8">Nucleus</location>
    </subcellularLocation>
</comment>
<evidence type="ECO:0000256" key="10">
    <source>
        <dbReference type="PIRSR" id="PIRSR028973-2"/>
    </source>
</evidence>
<dbReference type="OrthoDB" id="10264956at2759"/>
<dbReference type="PIRSF" id="PIRSF028973">
    <property type="entry name" value="Scavenger_mRNA_decap_enz"/>
    <property type="match status" value="1"/>
</dbReference>
<dbReference type="GO" id="GO:0140932">
    <property type="term" value="F:5'-(N(7)-methyl 5'-triphosphoguanosine)-[mRNA] diphosphatase activity"/>
    <property type="evidence" value="ECO:0007669"/>
    <property type="project" value="UniProtKB-EC"/>
</dbReference>
<protein>
    <recommendedName>
        <fullName evidence="4 8">m7GpppX diphosphatase</fullName>
        <ecNumber evidence="3 8">3.6.1.59</ecNumber>
    </recommendedName>
</protein>
<evidence type="ECO:0000256" key="4">
    <source>
        <dbReference type="ARBA" id="ARBA00015636"/>
    </source>
</evidence>
<evidence type="ECO:0000256" key="5">
    <source>
        <dbReference type="ARBA" id="ARBA00022801"/>
    </source>
</evidence>
<feature type="binding site" evidence="10">
    <location>
        <position position="159"/>
    </location>
    <ligand>
        <name>substrate</name>
    </ligand>
</feature>
<keyword evidence="12" id="KW-1185">Reference proteome</keyword>
<dbReference type="PANTHER" id="PTHR12978:SF0">
    <property type="entry name" value="M7GPPPX DIPHOSPHATASE"/>
    <property type="match status" value="1"/>
</dbReference>
<feature type="active site" description="Nucleophile" evidence="9">
    <location>
        <position position="251"/>
    </location>
</feature>
<comment type="catalytic activity">
    <reaction evidence="7 8">
        <text>a 5'-end (N(7)-methyl 5'-triphosphoguanosine)-ribonucleoside in mRNA + H2O = N(7)-methyl-GMP + a 5'-end diphospho-ribonucleoside in mRNA + 2 H(+)</text>
        <dbReference type="Rhea" id="RHEA:65388"/>
        <dbReference type="Rhea" id="RHEA-COMP:17165"/>
        <dbReference type="Rhea" id="RHEA-COMP:17167"/>
        <dbReference type="ChEBI" id="CHEBI:15377"/>
        <dbReference type="ChEBI" id="CHEBI:15378"/>
        <dbReference type="ChEBI" id="CHEBI:58285"/>
        <dbReference type="ChEBI" id="CHEBI:156461"/>
        <dbReference type="ChEBI" id="CHEBI:167616"/>
        <dbReference type="EC" id="3.6.1.59"/>
    </reaction>
</comment>
<proteinExistence type="inferred from homology"/>
<dbReference type="SUPFAM" id="SSF54197">
    <property type="entry name" value="HIT-like"/>
    <property type="match status" value="1"/>
</dbReference>
<feature type="binding site" evidence="10">
    <location>
        <position position="181"/>
    </location>
    <ligand>
        <name>substrate</name>
    </ligand>
</feature>
<comment type="similarity">
    <text evidence="2 8">Belongs to the HIT family.</text>
</comment>
<dbReference type="GO" id="GO:0005634">
    <property type="term" value="C:nucleus"/>
    <property type="evidence" value="ECO:0007669"/>
    <property type="project" value="UniProtKB-SubCell"/>
</dbReference>
<dbReference type="Gene3D" id="3.30.200.40">
    <property type="entry name" value="Scavenger mRNA decapping enzyme, N-terminal domain"/>
    <property type="match status" value="1"/>
</dbReference>
<keyword evidence="5 8" id="KW-0378">Hydrolase</keyword>
<comment type="function">
    <text evidence="8">Decapping scavenger enzyme that catalyzes the cleavage of a residual cap structure following the degradation of mRNAs by the 3'-&gt;5' exosome-mediated mRNA decay pathway.</text>
</comment>
<dbReference type="EC" id="3.6.1.59" evidence="3 8"/>
<reference evidence="11" key="1">
    <citation type="submission" date="2021-03" db="EMBL/GenBank/DDBJ databases">
        <title>Chromosome level genome of the anhydrobiotic midge Polypedilum vanderplanki.</title>
        <authorList>
            <person name="Yoshida Y."/>
            <person name="Kikawada T."/>
            <person name="Gusev O."/>
        </authorList>
    </citation>
    <scope>NUCLEOTIDE SEQUENCE</scope>
    <source>
        <strain evidence="11">NIAS01</strain>
        <tissue evidence="11">Whole body or cell culture</tissue>
    </source>
</reference>
<dbReference type="Pfam" id="PF05652">
    <property type="entry name" value="DcpS"/>
    <property type="match status" value="1"/>
</dbReference>
<dbReference type="GO" id="GO:0000932">
    <property type="term" value="C:P-body"/>
    <property type="evidence" value="ECO:0007669"/>
    <property type="project" value="TreeGrafter"/>
</dbReference>
<feature type="binding site" evidence="10">
    <location>
        <position position="149"/>
    </location>
    <ligand>
        <name>substrate</name>
    </ligand>
</feature>
<evidence type="ECO:0000256" key="9">
    <source>
        <dbReference type="PIRSR" id="PIRSR028973-1"/>
    </source>
</evidence>
<dbReference type="Proteomes" id="UP001107558">
    <property type="component" value="Chromosome 2"/>
</dbReference>
<evidence type="ECO:0000256" key="7">
    <source>
        <dbReference type="ARBA" id="ARBA00048222"/>
    </source>
</evidence>
<dbReference type="PANTHER" id="PTHR12978">
    <property type="entry name" value="HISTIDINE TRIAD HIT PROTEIN MEMBER"/>
    <property type="match status" value="1"/>
</dbReference>
<dbReference type="Gene3D" id="3.30.428.10">
    <property type="entry name" value="HIT-like"/>
    <property type="match status" value="1"/>
</dbReference>
<dbReference type="FunFam" id="3.30.428.10:FF:000006">
    <property type="entry name" value="m7GpppX diphosphatase"/>
    <property type="match status" value="1"/>
</dbReference>
<comment type="caution">
    <text evidence="11">The sequence shown here is derived from an EMBL/GenBank/DDBJ whole genome shotgun (WGS) entry which is preliminary data.</text>
</comment>
<name>A0A9J6C6T6_POLVA</name>
<organism evidence="11 12">
    <name type="scientific">Polypedilum vanderplanki</name>
    <name type="common">Sleeping chironomid midge</name>
    <dbReference type="NCBI Taxonomy" id="319348"/>
    <lineage>
        <taxon>Eukaryota</taxon>
        <taxon>Metazoa</taxon>
        <taxon>Ecdysozoa</taxon>
        <taxon>Arthropoda</taxon>
        <taxon>Hexapoda</taxon>
        <taxon>Insecta</taxon>
        <taxon>Pterygota</taxon>
        <taxon>Neoptera</taxon>
        <taxon>Endopterygota</taxon>
        <taxon>Diptera</taxon>
        <taxon>Nematocera</taxon>
        <taxon>Chironomoidea</taxon>
        <taxon>Chironomidae</taxon>
        <taxon>Chironominae</taxon>
        <taxon>Polypedilum</taxon>
        <taxon>Polypedilum</taxon>
    </lineage>
</organism>